<name>A0A5Q2TNY9_9BACI</name>
<dbReference type="Proteomes" id="UP000339690">
    <property type="component" value="Chromosome"/>
</dbReference>
<accession>A0A5Q2TNY9</accession>
<organism evidence="2 3">
    <name type="scientific">Gracilibacillus salitolerans</name>
    <dbReference type="NCBI Taxonomy" id="2663022"/>
    <lineage>
        <taxon>Bacteria</taxon>
        <taxon>Bacillati</taxon>
        <taxon>Bacillota</taxon>
        <taxon>Bacilli</taxon>
        <taxon>Bacillales</taxon>
        <taxon>Bacillaceae</taxon>
        <taxon>Gracilibacillus</taxon>
    </lineage>
</organism>
<protein>
    <submittedName>
        <fullName evidence="2">PilZ domain-containing protein</fullName>
    </submittedName>
</protein>
<evidence type="ECO:0000259" key="1">
    <source>
        <dbReference type="Pfam" id="PF07238"/>
    </source>
</evidence>
<evidence type="ECO:0000313" key="2">
    <source>
        <dbReference type="EMBL" id="QGH36679.1"/>
    </source>
</evidence>
<dbReference type="InterPro" id="IPR009875">
    <property type="entry name" value="PilZ_domain"/>
</dbReference>
<sequence>MRYKREEGFRYAFEVPLEATFQIMKINDEHIESKTGKAFIYDISPRGLKLSTELDLYYKKNQIEVRTTFTLQSEHTVTGEIVWQDENYREGYFYGIDLHISDDSSSSIVHELKHYVKDNHFHQD</sequence>
<feature type="domain" description="PilZ" evidence="1">
    <location>
        <begin position="35"/>
        <end position="109"/>
    </location>
</feature>
<dbReference type="KEGG" id="grc:GI584_22630"/>
<dbReference type="AlphaFoldDB" id="A0A5Q2TNY9"/>
<keyword evidence="3" id="KW-1185">Reference proteome</keyword>
<dbReference type="RefSeq" id="WP_153792713.1">
    <property type="nucleotide sequence ID" value="NZ_CP045915.1"/>
</dbReference>
<dbReference type="Pfam" id="PF07238">
    <property type="entry name" value="PilZ"/>
    <property type="match status" value="1"/>
</dbReference>
<reference evidence="2 3" key="1">
    <citation type="submission" date="2019-11" db="EMBL/GenBank/DDBJ databases">
        <title>Gracilibacillus salitolerans sp. nov., a moderate halophile isolated from a saline soil in northwest China.</title>
        <authorList>
            <person name="Gan L."/>
        </authorList>
    </citation>
    <scope>NUCLEOTIDE SEQUENCE [LARGE SCALE GENOMIC DNA]</scope>
    <source>
        <strain evidence="2 3">SCU50</strain>
    </source>
</reference>
<dbReference type="GO" id="GO:0035438">
    <property type="term" value="F:cyclic-di-GMP binding"/>
    <property type="evidence" value="ECO:0007669"/>
    <property type="project" value="InterPro"/>
</dbReference>
<evidence type="ECO:0000313" key="3">
    <source>
        <dbReference type="Proteomes" id="UP000339690"/>
    </source>
</evidence>
<gene>
    <name evidence="2" type="ORF">GI584_22630</name>
</gene>
<proteinExistence type="predicted"/>
<dbReference type="EMBL" id="CP045915">
    <property type="protein sequence ID" value="QGH36679.1"/>
    <property type="molecule type" value="Genomic_DNA"/>
</dbReference>